<evidence type="ECO:0000313" key="2">
    <source>
        <dbReference type="EMBL" id="AOM64955.1"/>
    </source>
</evidence>
<dbReference type="EMBL" id="KX284712">
    <property type="protein sequence ID" value="AOM64955.1"/>
    <property type="molecule type" value="Genomic_DNA"/>
</dbReference>
<dbReference type="Pfam" id="PF14251">
    <property type="entry name" value="PterinBD-DUF4346"/>
    <property type="match status" value="1"/>
</dbReference>
<dbReference type="GeneID" id="29072434"/>
<feature type="domain" description="DUF4346" evidence="1">
    <location>
        <begin position="8"/>
        <end position="83"/>
    </location>
</feature>
<dbReference type="InterPro" id="IPR025595">
    <property type="entry name" value="PterinBD-DUF4346"/>
</dbReference>
<keyword evidence="2" id="KW-0934">Plastid</keyword>
<reference evidence="2" key="1">
    <citation type="journal article" date="2016" name="BMC Biol.">
        <title>Parallel evolution of highly conserved plastid genome architecture in red seaweeds and seed plants.</title>
        <authorList>
            <person name="Lee J."/>
            <person name="Cho C.H."/>
            <person name="Park S.I."/>
            <person name="Choi J.W."/>
            <person name="Song H.S."/>
            <person name="West J.A."/>
            <person name="Bhattacharya D."/>
            <person name="Yoon H.S."/>
        </authorList>
    </citation>
    <scope>NUCLEOTIDE SEQUENCE</scope>
</reference>
<protein>
    <recommendedName>
        <fullName evidence="1">DUF4346 domain-containing protein</fullName>
    </recommendedName>
</protein>
<name>A0A1C9C9A4_9FLOR</name>
<accession>A0A1C9C9A4</accession>
<geneLocation type="plastid" evidence="2"/>
<evidence type="ECO:0000259" key="1">
    <source>
        <dbReference type="Pfam" id="PF14251"/>
    </source>
</evidence>
<organism evidence="2">
    <name type="scientific">Schizymenia dubyi</name>
    <dbReference type="NCBI Taxonomy" id="38368"/>
    <lineage>
        <taxon>Eukaryota</taxon>
        <taxon>Rhodophyta</taxon>
        <taxon>Florideophyceae</taxon>
        <taxon>Rhodymeniophycidae</taxon>
        <taxon>Nemastomatales</taxon>
        <taxon>Schizymeniaceae</taxon>
        <taxon>Schizymenia</taxon>
    </lineage>
</organism>
<gene>
    <name evidence="2" type="primary">ycf91</name>
    <name evidence="2" type="ORF">Schiz_072</name>
</gene>
<proteinExistence type="predicted"/>
<dbReference type="RefSeq" id="YP_009296020.1">
    <property type="nucleotide sequence ID" value="NC_031169.1"/>
</dbReference>
<dbReference type="AlphaFoldDB" id="A0A1C9C9A4"/>
<sequence length="84" mass="9809">MDKNYCLIQSNINNIILHYFSVISSVRTKIYPTCFIAKTTNSIYKLISLHCCFDTCSPSHLLYLGKELYKLELSSYLKQKYIQS</sequence>